<proteinExistence type="predicted"/>
<dbReference type="WBParaSite" id="JU765_v2.g2023.t1">
    <property type="protein sequence ID" value="JU765_v2.g2023.t1"/>
    <property type="gene ID" value="JU765_v2.g2023"/>
</dbReference>
<organism evidence="1 2">
    <name type="scientific">Panagrolaimus sp. JU765</name>
    <dbReference type="NCBI Taxonomy" id="591449"/>
    <lineage>
        <taxon>Eukaryota</taxon>
        <taxon>Metazoa</taxon>
        <taxon>Ecdysozoa</taxon>
        <taxon>Nematoda</taxon>
        <taxon>Chromadorea</taxon>
        <taxon>Rhabditida</taxon>
        <taxon>Tylenchina</taxon>
        <taxon>Panagrolaimomorpha</taxon>
        <taxon>Panagrolaimoidea</taxon>
        <taxon>Panagrolaimidae</taxon>
        <taxon>Panagrolaimus</taxon>
    </lineage>
</organism>
<sequence>MGDENERLKFEVEHLRRGKERLQKLVEESTGETGQMKKRSTFPMFKKVEGLRGKELTRATLFARSNRVDETSHEVDKSDGNLTETELYSCHSSDEFDGLDIENEEAESKIDWFVV</sequence>
<name>A0AC34QXW6_9BILA</name>
<protein>
    <submittedName>
        <fullName evidence="2">Uncharacterized protein</fullName>
    </submittedName>
</protein>
<evidence type="ECO:0000313" key="2">
    <source>
        <dbReference type="WBParaSite" id="JU765_v2.g2023.t1"/>
    </source>
</evidence>
<reference evidence="2" key="1">
    <citation type="submission" date="2022-11" db="UniProtKB">
        <authorList>
            <consortium name="WormBaseParasite"/>
        </authorList>
    </citation>
    <scope>IDENTIFICATION</scope>
</reference>
<dbReference type="Proteomes" id="UP000887576">
    <property type="component" value="Unplaced"/>
</dbReference>
<evidence type="ECO:0000313" key="1">
    <source>
        <dbReference type="Proteomes" id="UP000887576"/>
    </source>
</evidence>
<accession>A0AC34QXW6</accession>